<gene>
    <name evidence="2" type="ORF">OGATHE_006117</name>
</gene>
<accession>A0A9P8NST5</accession>
<evidence type="ECO:0000313" key="3">
    <source>
        <dbReference type="Proteomes" id="UP000788993"/>
    </source>
</evidence>
<keyword evidence="1" id="KW-0472">Membrane</keyword>
<protein>
    <submittedName>
        <fullName evidence="2">Uncharacterized protein</fullName>
    </submittedName>
</protein>
<evidence type="ECO:0000313" key="2">
    <source>
        <dbReference type="EMBL" id="KAH3659233.1"/>
    </source>
</evidence>
<comment type="caution">
    <text evidence="2">The sequence shown here is derived from an EMBL/GenBank/DDBJ whole genome shotgun (WGS) entry which is preliminary data.</text>
</comment>
<feature type="transmembrane region" description="Helical" evidence="1">
    <location>
        <begin position="37"/>
        <end position="57"/>
    </location>
</feature>
<reference evidence="2" key="2">
    <citation type="submission" date="2021-01" db="EMBL/GenBank/DDBJ databases">
        <authorList>
            <person name="Schikora-Tamarit M.A."/>
        </authorList>
    </citation>
    <scope>NUCLEOTIDE SEQUENCE</scope>
    <source>
        <strain evidence="2">NCAIM Y.01608</strain>
    </source>
</reference>
<name>A0A9P8NST5_9ASCO</name>
<proteinExistence type="predicted"/>
<keyword evidence="3" id="KW-1185">Reference proteome</keyword>
<dbReference type="PANTHER" id="PTHR37852">
    <property type="entry name" value="YALI0B21208P"/>
    <property type="match status" value="1"/>
</dbReference>
<sequence>MSSTTEEIDNLSVRDAVAEVIGSSQNERLGLPPGIRVPLLVFSAALMGGLSGMVFGYREAGLRFLASNSHRLPTNKNGWFMYHKRKGYYCFAQSFVLGAKTAGKIGLFTAVMFGTEALLDEVRQLKDFCNTMAATTLTGFFYAWALGMKPVQAKQYIRKGGKYGVVLGVAQDAVAFLRGGYVWYINGVFAIEPKKLHERFNQQTVESSSSSRFGTG</sequence>
<evidence type="ECO:0000256" key="1">
    <source>
        <dbReference type="SAM" id="Phobius"/>
    </source>
</evidence>
<dbReference type="PANTHER" id="PTHR37852:SF1">
    <property type="entry name" value="HIG1 DOMAIN-CONTAINING PROTEIN"/>
    <property type="match status" value="1"/>
</dbReference>
<dbReference type="AlphaFoldDB" id="A0A9P8NST5"/>
<organism evidence="2 3">
    <name type="scientific">Ogataea polymorpha</name>
    <dbReference type="NCBI Taxonomy" id="460523"/>
    <lineage>
        <taxon>Eukaryota</taxon>
        <taxon>Fungi</taxon>
        <taxon>Dikarya</taxon>
        <taxon>Ascomycota</taxon>
        <taxon>Saccharomycotina</taxon>
        <taxon>Pichiomycetes</taxon>
        <taxon>Pichiales</taxon>
        <taxon>Pichiaceae</taxon>
        <taxon>Ogataea</taxon>
    </lineage>
</organism>
<dbReference type="Proteomes" id="UP000788993">
    <property type="component" value="Unassembled WGS sequence"/>
</dbReference>
<keyword evidence="1" id="KW-0812">Transmembrane</keyword>
<dbReference type="EMBL" id="JAEUBD010001540">
    <property type="protein sequence ID" value="KAH3659233.1"/>
    <property type="molecule type" value="Genomic_DNA"/>
</dbReference>
<keyword evidence="1" id="KW-1133">Transmembrane helix</keyword>
<reference evidence="2" key="1">
    <citation type="journal article" date="2021" name="Open Biol.">
        <title>Shared evolutionary footprints suggest mitochondrial oxidative damage underlies multiple complex I losses in fungi.</title>
        <authorList>
            <person name="Schikora-Tamarit M.A."/>
            <person name="Marcet-Houben M."/>
            <person name="Nosek J."/>
            <person name="Gabaldon T."/>
        </authorList>
    </citation>
    <scope>NUCLEOTIDE SEQUENCE</scope>
    <source>
        <strain evidence="2">NCAIM Y.01608</strain>
    </source>
</reference>